<sequence length="298" mass="33103">MSNLSELGEFLRVRRAALQPEDVGLRNYGIRRVPGLRREELAMLAGVSITYYTRLEQGLSNNASEAVIEAIARALNLTPDEHIHLMNLARPVKGKRKTAHKPDFARAGTIRLIKSMASTPAVVLGRRSEVLAWNRLGHRLVAGHLDFDGPNRPATRANMTRMLFLDEHTRELYARWQEEATRAVSSLRLLAGATTDDPELTELIGELTVRSPEFSSLWAKHPVVNCMSGLKYMHHPEVGDLELNFEVLTPPDESRHRVLMYTADVGTPGYVALQLLGSQMRQDVAGDPEQVGLVSATG</sequence>
<dbReference type="AlphaFoldDB" id="A0A3A5LWL7"/>
<dbReference type="InterPro" id="IPR010982">
    <property type="entry name" value="Lambda_DNA-bd_dom_sf"/>
</dbReference>
<dbReference type="PROSITE" id="PS50943">
    <property type="entry name" value="HTH_CROC1"/>
    <property type="match status" value="1"/>
</dbReference>
<dbReference type="Pfam" id="PF17765">
    <property type="entry name" value="MLTR_LBD"/>
    <property type="match status" value="1"/>
</dbReference>
<evidence type="ECO:0000313" key="2">
    <source>
        <dbReference type="EMBL" id="RJT74072.1"/>
    </source>
</evidence>
<dbReference type="EMBL" id="QZVT01000027">
    <property type="protein sequence ID" value="RJT74072.1"/>
    <property type="molecule type" value="Genomic_DNA"/>
</dbReference>
<feature type="domain" description="HTH cro/C1-type" evidence="1">
    <location>
        <begin position="35"/>
        <end position="82"/>
    </location>
</feature>
<dbReference type="PANTHER" id="PTHR35010:SF2">
    <property type="entry name" value="BLL4672 PROTEIN"/>
    <property type="match status" value="1"/>
</dbReference>
<dbReference type="SMART" id="SM00530">
    <property type="entry name" value="HTH_XRE"/>
    <property type="match status" value="1"/>
</dbReference>
<dbReference type="CDD" id="cd00093">
    <property type="entry name" value="HTH_XRE"/>
    <property type="match status" value="1"/>
</dbReference>
<dbReference type="PANTHER" id="PTHR35010">
    <property type="entry name" value="BLL4672 PROTEIN-RELATED"/>
    <property type="match status" value="1"/>
</dbReference>
<dbReference type="RefSeq" id="WP_120150845.1">
    <property type="nucleotide sequence ID" value="NZ_QZVT01000027.1"/>
</dbReference>
<reference evidence="2 3" key="1">
    <citation type="submission" date="2018-09" db="EMBL/GenBank/DDBJ databases">
        <title>Novel species of Arthrobacter.</title>
        <authorList>
            <person name="Liu Q."/>
            <person name="Xin Y.-H."/>
        </authorList>
    </citation>
    <scope>NUCLEOTIDE SEQUENCE [LARGE SCALE GENOMIC DNA]</scope>
    <source>
        <strain evidence="2 3">Hz2</strain>
    </source>
</reference>
<dbReference type="Proteomes" id="UP000272560">
    <property type="component" value="Unassembled WGS sequence"/>
</dbReference>
<dbReference type="InterPro" id="IPR041413">
    <property type="entry name" value="MLTR_LBD"/>
</dbReference>
<dbReference type="GO" id="GO:0003677">
    <property type="term" value="F:DNA binding"/>
    <property type="evidence" value="ECO:0007669"/>
    <property type="project" value="InterPro"/>
</dbReference>
<evidence type="ECO:0000259" key="1">
    <source>
        <dbReference type="PROSITE" id="PS50943"/>
    </source>
</evidence>
<dbReference type="Gene3D" id="3.30.450.180">
    <property type="match status" value="1"/>
</dbReference>
<proteinExistence type="predicted"/>
<organism evidence="2 3">
    <name type="scientific">Arthrobacter cheniae</name>
    <dbReference type="NCBI Taxonomy" id="1258888"/>
    <lineage>
        <taxon>Bacteria</taxon>
        <taxon>Bacillati</taxon>
        <taxon>Actinomycetota</taxon>
        <taxon>Actinomycetes</taxon>
        <taxon>Micrococcales</taxon>
        <taxon>Micrococcaceae</taxon>
        <taxon>Arthrobacter</taxon>
    </lineage>
</organism>
<accession>A0A3A5LWL7</accession>
<dbReference type="Gene3D" id="1.10.260.40">
    <property type="entry name" value="lambda repressor-like DNA-binding domains"/>
    <property type="match status" value="1"/>
</dbReference>
<keyword evidence="3" id="KW-1185">Reference proteome</keyword>
<dbReference type="OrthoDB" id="3518652at2"/>
<name>A0A3A5LWL7_9MICC</name>
<evidence type="ECO:0000313" key="3">
    <source>
        <dbReference type="Proteomes" id="UP000272560"/>
    </source>
</evidence>
<protein>
    <submittedName>
        <fullName evidence="2">XRE family transcriptional regulator</fullName>
    </submittedName>
</protein>
<dbReference type="SUPFAM" id="SSF47413">
    <property type="entry name" value="lambda repressor-like DNA-binding domains"/>
    <property type="match status" value="1"/>
</dbReference>
<dbReference type="Pfam" id="PF13560">
    <property type="entry name" value="HTH_31"/>
    <property type="match status" value="1"/>
</dbReference>
<gene>
    <name evidence="2" type="ORF">D6T63_18775</name>
</gene>
<comment type="caution">
    <text evidence="2">The sequence shown here is derived from an EMBL/GenBank/DDBJ whole genome shotgun (WGS) entry which is preliminary data.</text>
</comment>
<dbReference type="InterPro" id="IPR001387">
    <property type="entry name" value="Cro/C1-type_HTH"/>
</dbReference>